<dbReference type="GO" id="GO:0005829">
    <property type="term" value="C:cytosol"/>
    <property type="evidence" value="ECO:0007669"/>
    <property type="project" value="TreeGrafter"/>
</dbReference>
<evidence type="ECO:0000256" key="7">
    <source>
        <dbReference type="HAMAP-Rule" id="MF_00607"/>
    </source>
</evidence>
<dbReference type="EC" id="2.1.1.182" evidence="7"/>
<feature type="binding site" evidence="7 8">
    <location>
        <position position="127"/>
    </location>
    <ligand>
        <name>S-adenosyl-L-methionine</name>
        <dbReference type="ChEBI" id="CHEBI:59789"/>
    </ligand>
</feature>
<proteinExistence type="inferred from homology"/>
<dbReference type="Gene3D" id="3.40.50.150">
    <property type="entry name" value="Vaccinia Virus protein VP39"/>
    <property type="match status" value="1"/>
</dbReference>
<dbReference type="InterPro" id="IPR020596">
    <property type="entry name" value="rRNA_Ade_Mease_Trfase_CS"/>
</dbReference>
<evidence type="ECO:0000256" key="1">
    <source>
        <dbReference type="ARBA" id="ARBA00022490"/>
    </source>
</evidence>
<reference evidence="10" key="1">
    <citation type="submission" date="2020-10" db="EMBL/GenBank/DDBJ databases">
        <title>Genomic Encyclopedia of Type Strains, Phase IV (KMG-IV): sequencing the most valuable type-strain genomes for metagenomic binning, comparative biology and taxonomic classification.</title>
        <authorList>
            <person name="Goeker M."/>
        </authorList>
    </citation>
    <scope>NUCLEOTIDE SEQUENCE</scope>
    <source>
        <strain evidence="10">DSM 13886</strain>
    </source>
</reference>
<evidence type="ECO:0000259" key="9">
    <source>
        <dbReference type="SMART" id="SM00650"/>
    </source>
</evidence>
<keyword evidence="5 7" id="KW-0949">S-adenosyl-L-methionine</keyword>
<protein>
    <recommendedName>
        <fullName evidence="7">Ribosomal RNA small subunit methyltransferase A</fullName>
        <ecNumber evidence="7">2.1.1.182</ecNumber>
    </recommendedName>
    <alternativeName>
        <fullName evidence="7">16S rRNA (adenine(1518)-N(6)/adenine(1519)-N(6))-dimethyltransferase</fullName>
    </alternativeName>
    <alternativeName>
        <fullName evidence="7">16S rRNA dimethyladenosine transferase</fullName>
    </alternativeName>
    <alternativeName>
        <fullName evidence="7">16S rRNA dimethylase</fullName>
    </alternativeName>
    <alternativeName>
        <fullName evidence="7">S-adenosylmethionine-6-N', N'-adenosyl(rRNA) dimethyltransferase</fullName>
    </alternativeName>
</protein>
<feature type="binding site" evidence="7 8">
    <location>
        <position position="31"/>
    </location>
    <ligand>
        <name>S-adenosyl-L-methionine</name>
        <dbReference type="ChEBI" id="CHEBI:59789"/>
    </ligand>
</feature>
<dbReference type="Gene3D" id="1.10.8.100">
    <property type="entry name" value="Ribosomal RNA adenine dimethylase-like, domain 2"/>
    <property type="match status" value="1"/>
</dbReference>
<name>A0A927MLK5_9BACL</name>
<feature type="binding site" evidence="7 8">
    <location>
        <position position="56"/>
    </location>
    <ligand>
        <name>S-adenosyl-L-methionine</name>
        <dbReference type="ChEBI" id="CHEBI:59789"/>
    </ligand>
</feature>
<evidence type="ECO:0000256" key="4">
    <source>
        <dbReference type="ARBA" id="ARBA00022679"/>
    </source>
</evidence>
<evidence type="ECO:0000256" key="2">
    <source>
        <dbReference type="ARBA" id="ARBA00022552"/>
    </source>
</evidence>
<evidence type="ECO:0000256" key="6">
    <source>
        <dbReference type="ARBA" id="ARBA00022884"/>
    </source>
</evidence>
<keyword evidence="2 7" id="KW-0698">rRNA processing</keyword>
<organism evidence="10 11">
    <name type="scientific">Sporosarcina limicola</name>
    <dbReference type="NCBI Taxonomy" id="34101"/>
    <lineage>
        <taxon>Bacteria</taxon>
        <taxon>Bacillati</taxon>
        <taxon>Bacillota</taxon>
        <taxon>Bacilli</taxon>
        <taxon>Bacillales</taxon>
        <taxon>Caryophanaceae</taxon>
        <taxon>Sporosarcina</taxon>
    </lineage>
</organism>
<dbReference type="RefSeq" id="WP_192599858.1">
    <property type="nucleotide sequence ID" value="NZ_JADBEL010000022.1"/>
</dbReference>
<dbReference type="AlphaFoldDB" id="A0A927MLK5"/>
<keyword evidence="4 7" id="KW-0808">Transferase</keyword>
<dbReference type="InterPro" id="IPR023165">
    <property type="entry name" value="rRNA_Ade_diMease-like_C"/>
</dbReference>
<gene>
    <name evidence="7" type="primary">rsmA</name>
    <name evidence="7" type="synonym">ksgA</name>
    <name evidence="10" type="ORF">H4683_003312</name>
</gene>
<dbReference type="PANTHER" id="PTHR11727">
    <property type="entry name" value="DIMETHYLADENOSINE TRANSFERASE"/>
    <property type="match status" value="1"/>
</dbReference>
<dbReference type="Proteomes" id="UP000658225">
    <property type="component" value="Unassembled WGS sequence"/>
</dbReference>
<comment type="similarity">
    <text evidence="7">Belongs to the class I-like SAM-binding methyltransferase superfamily. rRNA adenine N(6)-methyltransferase family. RsmA subfamily.</text>
</comment>
<keyword evidence="3 7" id="KW-0489">Methyltransferase</keyword>
<keyword evidence="6 7" id="KW-0694">RNA-binding</keyword>
<dbReference type="InterPro" id="IPR029063">
    <property type="entry name" value="SAM-dependent_MTases_sf"/>
</dbReference>
<dbReference type="SMART" id="SM00650">
    <property type="entry name" value="rADc"/>
    <property type="match status" value="1"/>
</dbReference>
<dbReference type="Pfam" id="PF00398">
    <property type="entry name" value="RrnaAD"/>
    <property type="match status" value="1"/>
</dbReference>
<comment type="subcellular location">
    <subcellularLocation>
        <location evidence="7">Cytoplasm</location>
    </subcellularLocation>
</comment>
<evidence type="ECO:0000256" key="5">
    <source>
        <dbReference type="ARBA" id="ARBA00022691"/>
    </source>
</evidence>
<dbReference type="HAMAP" id="MF_00607">
    <property type="entry name" value="16SrRNA_methyltr_A"/>
    <property type="match status" value="1"/>
</dbReference>
<evidence type="ECO:0000256" key="8">
    <source>
        <dbReference type="PROSITE-ProRule" id="PRU01026"/>
    </source>
</evidence>
<dbReference type="InterPro" id="IPR020598">
    <property type="entry name" value="rRNA_Ade_methylase_Trfase_N"/>
</dbReference>
<dbReference type="SUPFAM" id="SSF53335">
    <property type="entry name" value="S-adenosyl-L-methionine-dependent methyltransferases"/>
    <property type="match status" value="1"/>
</dbReference>
<feature type="binding site" evidence="7 8">
    <location>
        <position position="77"/>
    </location>
    <ligand>
        <name>S-adenosyl-L-methionine</name>
        <dbReference type="ChEBI" id="CHEBI:59789"/>
    </ligand>
</feature>
<sequence>MNKDIATPVRTKEILKKYGFAFKKSLGQNFLIDPNILRNIVSHAGLSEKTGVIEIGPGIGALTEHIARSAGKVVAFEIDGRLLPVLEDTLSPYDNVTIIHQDILETNLAIVMTEHFADYEDVVVVANLPYYVTTPIIMKFLLGKVPVSGMVIMMQKEVADRITALPGTKAYGSLSIAIQYYMDAEVAMIVPKTVFMPQPNVESAVLHLTRKETAPAQVIDEDFLFEVSRGSFVQRRKTILNNLQSSLPDGKAKKELILNAFERIGMDPGRRGETLTIEEFAKLSNALYDDFFVPKKKRQN</sequence>
<dbReference type="PROSITE" id="PS51689">
    <property type="entry name" value="SAM_RNA_A_N6_MT"/>
    <property type="match status" value="1"/>
</dbReference>
<dbReference type="GO" id="GO:0052908">
    <property type="term" value="F:16S rRNA (adenine(1518)-N(6)/adenine(1519)-N(6))-dimethyltransferase activity"/>
    <property type="evidence" value="ECO:0007669"/>
    <property type="project" value="UniProtKB-EC"/>
</dbReference>
<dbReference type="PANTHER" id="PTHR11727:SF7">
    <property type="entry name" value="DIMETHYLADENOSINE TRANSFERASE-RELATED"/>
    <property type="match status" value="1"/>
</dbReference>
<evidence type="ECO:0000313" key="10">
    <source>
        <dbReference type="EMBL" id="MBE1556191.1"/>
    </source>
</evidence>
<keyword evidence="11" id="KW-1185">Reference proteome</keyword>
<comment type="caution">
    <text evidence="10">The sequence shown here is derived from an EMBL/GenBank/DDBJ whole genome shotgun (WGS) entry which is preliminary data.</text>
</comment>
<feature type="domain" description="Ribosomal RNA adenine methylase transferase N-terminal" evidence="9">
    <location>
        <begin position="36"/>
        <end position="212"/>
    </location>
</feature>
<evidence type="ECO:0000313" key="11">
    <source>
        <dbReference type="Proteomes" id="UP000658225"/>
    </source>
</evidence>
<comment type="catalytic activity">
    <reaction evidence="7">
        <text>adenosine(1518)/adenosine(1519) in 16S rRNA + 4 S-adenosyl-L-methionine = N(6)-dimethyladenosine(1518)/N(6)-dimethyladenosine(1519) in 16S rRNA + 4 S-adenosyl-L-homocysteine + 4 H(+)</text>
        <dbReference type="Rhea" id="RHEA:19609"/>
        <dbReference type="Rhea" id="RHEA-COMP:10232"/>
        <dbReference type="Rhea" id="RHEA-COMP:10233"/>
        <dbReference type="ChEBI" id="CHEBI:15378"/>
        <dbReference type="ChEBI" id="CHEBI:57856"/>
        <dbReference type="ChEBI" id="CHEBI:59789"/>
        <dbReference type="ChEBI" id="CHEBI:74411"/>
        <dbReference type="ChEBI" id="CHEBI:74493"/>
        <dbReference type="EC" id="2.1.1.182"/>
    </reaction>
</comment>
<dbReference type="PROSITE" id="PS01131">
    <property type="entry name" value="RRNA_A_DIMETH"/>
    <property type="match status" value="1"/>
</dbReference>
<evidence type="ECO:0000256" key="3">
    <source>
        <dbReference type="ARBA" id="ARBA00022603"/>
    </source>
</evidence>
<feature type="binding site" evidence="7 8">
    <location>
        <position position="102"/>
    </location>
    <ligand>
        <name>S-adenosyl-L-methionine</name>
        <dbReference type="ChEBI" id="CHEBI:59789"/>
    </ligand>
</feature>
<feature type="binding site" evidence="7 8">
    <location>
        <position position="29"/>
    </location>
    <ligand>
        <name>S-adenosyl-L-methionine</name>
        <dbReference type="ChEBI" id="CHEBI:59789"/>
    </ligand>
</feature>
<dbReference type="FunFam" id="3.40.50.150:FF:000023">
    <property type="entry name" value="Ribosomal RNA small subunit methyltransferase A"/>
    <property type="match status" value="1"/>
</dbReference>
<dbReference type="EMBL" id="JADBEL010000022">
    <property type="protein sequence ID" value="MBE1556191.1"/>
    <property type="molecule type" value="Genomic_DNA"/>
</dbReference>
<accession>A0A927MLK5</accession>
<dbReference type="InterPro" id="IPR011530">
    <property type="entry name" value="rRNA_adenine_dimethylase"/>
</dbReference>
<dbReference type="GO" id="GO:0003723">
    <property type="term" value="F:RNA binding"/>
    <property type="evidence" value="ECO:0007669"/>
    <property type="project" value="UniProtKB-UniRule"/>
</dbReference>
<dbReference type="InterPro" id="IPR001737">
    <property type="entry name" value="KsgA/Erm"/>
</dbReference>
<dbReference type="CDD" id="cd02440">
    <property type="entry name" value="AdoMet_MTases"/>
    <property type="match status" value="1"/>
</dbReference>
<comment type="function">
    <text evidence="7">Specifically dimethylates two adjacent adenosines (A1518 and A1519) in the loop of a conserved hairpin near the 3'-end of 16S rRNA in the 30S particle. May play a critical role in biogenesis of 30S subunits.</text>
</comment>
<dbReference type="NCBIfam" id="TIGR00755">
    <property type="entry name" value="ksgA"/>
    <property type="match status" value="1"/>
</dbReference>
<keyword evidence="1 7" id="KW-0963">Cytoplasm</keyword>